<protein>
    <submittedName>
        <fullName evidence="2">Uncharacterized protein</fullName>
    </submittedName>
</protein>
<dbReference type="AlphaFoldDB" id="A0A0D8Y5X1"/>
<keyword evidence="3" id="KW-1185">Reference proteome</keyword>
<dbReference type="Proteomes" id="UP000053766">
    <property type="component" value="Unassembled WGS sequence"/>
</dbReference>
<reference evidence="2 3" key="1">
    <citation type="submission" date="2013-11" db="EMBL/GenBank/DDBJ databases">
        <title>Draft genome of the bovine lungworm Dictyocaulus viviparus.</title>
        <authorList>
            <person name="Mitreva M."/>
        </authorList>
    </citation>
    <scope>NUCLEOTIDE SEQUENCE [LARGE SCALE GENOMIC DNA]</scope>
    <source>
        <strain evidence="2 3">HannoverDv2000</strain>
    </source>
</reference>
<name>A0A0D8Y5X1_DICVI</name>
<dbReference type="OrthoDB" id="5876906at2759"/>
<dbReference type="EMBL" id="KN716219">
    <property type="protein sequence ID" value="KJH49971.1"/>
    <property type="molecule type" value="Genomic_DNA"/>
</dbReference>
<evidence type="ECO:0000256" key="1">
    <source>
        <dbReference type="SAM" id="MobiDB-lite"/>
    </source>
</evidence>
<accession>A0A0D8Y5X1</accession>
<proteinExistence type="predicted"/>
<feature type="compositionally biased region" description="Pro residues" evidence="1">
    <location>
        <begin position="15"/>
        <end position="30"/>
    </location>
</feature>
<organism evidence="2 3">
    <name type="scientific">Dictyocaulus viviparus</name>
    <name type="common">Bovine lungworm</name>
    <dbReference type="NCBI Taxonomy" id="29172"/>
    <lineage>
        <taxon>Eukaryota</taxon>
        <taxon>Metazoa</taxon>
        <taxon>Ecdysozoa</taxon>
        <taxon>Nematoda</taxon>
        <taxon>Chromadorea</taxon>
        <taxon>Rhabditida</taxon>
        <taxon>Rhabditina</taxon>
        <taxon>Rhabditomorpha</taxon>
        <taxon>Strongyloidea</taxon>
        <taxon>Metastrongylidae</taxon>
        <taxon>Dictyocaulus</taxon>
    </lineage>
</organism>
<sequence>MRPLLPVAQVDQLPMPQPPSVQPPTPSHPPVPEALRVNVDELLRLGAIMERRGLSTDKKMSFEWIALNRHVIYQLPEAFASHLITAVGDVRLERSLACDALNVLMYQHTITPDEYLRLCQILENPQPITIGILTQLVRTNTHFYSNRHKMSQHS</sequence>
<reference evidence="3" key="2">
    <citation type="journal article" date="2016" name="Sci. Rep.">
        <title>Dictyocaulus viviparus genome, variome and transcriptome elucidate lungworm biology and support future intervention.</title>
        <authorList>
            <person name="McNulty S.N."/>
            <person name="Strube C."/>
            <person name="Rosa B.A."/>
            <person name="Martin J.C."/>
            <person name="Tyagi R."/>
            <person name="Choi Y.J."/>
            <person name="Wang Q."/>
            <person name="Hallsworth Pepin K."/>
            <person name="Zhang X."/>
            <person name="Ozersky P."/>
            <person name="Wilson R.K."/>
            <person name="Sternberg P.W."/>
            <person name="Gasser R.B."/>
            <person name="Mitreva M."/>
        </authorList>
    </citation>
    <scope>NUCLEOTIDE SEQUENCE [LARGE SCALE GENOMIC DNA]</scope>
    <source>
        <strain evidence="3">HannoverDv2000</strain>
    </source>
</reference>
<evidence type="ECO:0000313" key="3">
    <source>
        <dbReference type="Proteomes" id="UP000053766"/>
    </source>
</evidence>
<feature type="region of interest" description="Disordered" evidence="1">
    <location>
        <begin position="1"/>
        <end position="30"/>
    </location>
</feature>
<evidence type="ECO:0000313" key="2">
    <source>
        <dbReference type="EMBL" id="KJH49971.1"/>
    </source>
</evidence>
<gene>
    <name evidence="2" type="ORF">DICVIV_03918</name>
</gene>